<protein>
    <submittedName>
        <fullName evidence="1">Uncharacterized protein</fullName>
    </submittedName>
</protein>
<organism evidence="1 2">
    <name type="scientific">Melipona bicolor</name>
    <dbReference type="NCBI Taxonomy" id="60889"/>
    <lineage>
        <taxon>Eukaryota</taxon>
        <taxon>Metazoa</taxon>
        <taxon>Ecdysozoa</taxon>
        <taxon>Arthropoda</taxon>
        <taxon>Hexapoda</taxon>
        <taxon>Insecta</taxon>
        <taxon>Pterygota</taxon>
        <taxon>Neoptera</taxon>
        <taxon>Endopterygota</taxon>
        <taxon>Hymenoptera</taxon>
        <taxon>Apocrita</taxon>
        <taxon>Aculeata</taxon>
        <taxon>Apoidea</taxon>
        <taxon>Anthophila</taxon>
        <taxon>Apidae</taxon>
        <taxon>Melipona</taxon>
    </lineage>
</organism>
<evidence type="ECO:0000313" key="1">
    <source>
        <dbReference type="EMBL" id="KAK1122652.1"/>
    </source>
</evidence>
<dbReference type="AlphaFoldDB" id="A0AA40FNX1"/>
<dbReference type="EMBL" id="JAHYIQ010000022">
    <property type="protein sequence ID" value="KAK1122652.1"/>
    <property type="molecule type" value="Genomic_DNA"/>
</dbReference>
<gene>
    <name evidence="1" type="ORF">K0M31_009095</name>
</gene>
<dbReference type="Proteomes" id="UP001177670">
    <property type="component" value="Unassembled WGS sequence"/>
</dbReference>
<comment type="caution">
    <text evidence="1">The sequence shown here is derived from an EMBL/GenBank/DDBJ whole genome shotgun (WGS) entry which is preliminary data.</text>
</comment>
<keyword evidence="2" id="KW-1185">Reference proteome</keyword>
<sequence>INRIGHKVETKDALWLTHGAFLVGLSSFDDLIDDAAYEEERWKKQRGKERDRVDSLYTVREFPTVEENGVVLLYRDADTAGNYVFIRDVGADRKFVIC</sequence>
<proteinExistence type="predicted"/>
<feature type="non-terminal residue" evidence="1">
    <location>
        <position position="1"/>
    </location>
</feature>
<accession>A0AA40FNX1</accession>
<reference evidence="1" key="1">
    <citation type="submission" date="2021-10" db="EMBL/GenBank/DDBJ databases">
        <title>Melipona bicolor Genome sequencing and assembly.</title>
        <authorList>
            <person name="Araujo N.S."/>
            <person name="Arias M.C."/>
        </authorList>
    </citation>
    <scope>NUCLEOTIDE SEQUENCE</scope>
    <source>
        <strain evidence="1">USP_2M_L1-L4_2017</strain>
        <tissue evidence="1">Whole body</tissue>
    </source>
</reference>
<name>A0AA40FNX1_9HYME</name>
<evidence type="ECO:0000313" key="2">
    <source>
        <dbReference type="Proteomes" id="UP001177670"/>
    </source>
</evidence>